<dbReference type="Pfam" id="PF13181">
    <property type="entry name" value="TPR_8"/>
    <property type="match status" value="1"/>
</dbReference>
<feature type="compositionally biased region" description="Low complexity" evidence="10">
    <location>
        <begin position="1344"/>
        <end position="1353"/>
    </location>
</feature>
<feature type="repeat" description="TPR" evidence="9">
    <location>
        <begin position="563"/>
        <end position="596"/>
    </location>
</feature>
<dbReference type="Pfam" id="PF12569">
    <property type="entry name" value="NatA_aux_su"/>
    <property type="match status" value="1"/>
</dbReference>
<comment type="similarity">
    <text evidence="2">Belongs to the Tonsoku family.</text>
</comment>
<evidence type="ECO:0000256" key="1">
    <source>
        <dbReference type="ARBA" id="ARBA00004286"/>
    </source>
</evidence>
<dbReference type="InterPro" id="IPR021183">
    <property type="entry name" value="NatA_aux_su"/>
</dbReference>
<evidence type="ECO:0000256" key="6">
    <source>
        <dbReference type="ARBA" id="ARBA00022803"/>
    </source>
</evidence>
<dbReference type="Gene3D" id="1.25.40.1040">
    <property type="match status" value="1"/>
</dbReference>
<dbReference type="FunFam" id="1.25.40.1040:FF:000003">
    <property type="entry name" value="N-terminal acetyltransferase A, auxiliary subunit"/>
    <property type="match status" value="1"/>
</dbReference>
<dbReference type="GO" id="GO:0006325">
    <property type="term" value="P:chromatin organization"/>
    <property type="evidence" value="ECO:0007669"/>
    <property type="project" value="UniProtKB-KW"/>
</dbReference>
<dbReference type="InterPro" id="IPR001611">
    <property type="entry name" value="Leu-rich_rpt"/>
</dbReference>
<dbReference type="InterPro" id="IPR011990">
    <property type="entry name" value="TPR-like_helical_dom_sf"/>
</dbReference>
<dbReference type="EMBL" id="CAJOBB010001244">
    <property type="protein sequence ID" value="CAF3830052.1"/>
    <property type="molecule type" value="Genomic_DNA"/>
</dbReference>
<organism evidence="11 12">
    <name type="scientific">Adineta steineri</name>
    <dbReference type="NCBI Taxonomy" id="433720"/>
    <lineage>
        <taxon>Eukaryota</taxon>
        <taxon>Metazoa</taxon>
        <taxon>Spiralia</taxon>
        <taxon>Gnathifera</taxon>
        <taxon>Rotifera</taxon>
        <taxon>Eurotatoria</taxon>
        <taxon>Bdelloidea</taxon>
        <taxon>Adinetida</taxon>
        <taxon>Adinetidae</taxon>
        <taxon>Adineta</taxon>
    </lineage>
</organism>
<evidence type="ECO:0000256" key="8">
    <source>
        <dbReference type="ARBA" id="ARBA00023204"/>
    </source>
</evidence>
<protein>
    <submittedName>
        <fullName evidence="11">Uncharacterized protein</fullName>
    </submittedName>
</protein>
<reference evidence="11" key="1">
    <citation type="submission" date="2021-02" db="EMBL/GenBank/DDBJ databases">
        <authorList>
            <person name="Nowell W R."/>
        </authorList>
    </citation>
    <scope>NUCLEOTIDE SEQUENCE</scope>
</reference>
<comment type="caution">
    <text evidence="11">The sequence shown here is derived from an EMBL/GenBank/DDBJ whole genome shotgun (WGS) entry which is preliminary data.</text>
</comment>
<dbReference type="CDD" id="cd00116">
    <property type="entry name" value="LRR_RI"/>
    <property type="match status" value="1"/>
</dbReference>
<dbReference type="GO" id="GO:0005694">
    <property type="term" value="C:chromosome"/>
    <property type="evidence" value="ECO:0007669"/>
    <property type="project" value="UniProtKB-SubCell"/>
</dbReference>
<comment type="subcellular location">
    <subcellularLocation>
        <location evidence="1">Chromosome</location>
    </subcellularLocation>
</comment>
<evidence type="ECO:0000256" key="9">
    <source>
        <dbReference type="PROSITE-ProRule" id="PRU00339"/>
    </source>
</evidence>
<dbReference type="SMART" id="SM00368">
    <property type="entry name" value="LRR_RI"/>
    <property type="match status" value="16"/>
</dbReference>
<keyword evidence="3" id="KW-0158">Chromosome</keyword>
<evidence type="ECO:0000313" key="12">
    <source>
        <dbReference type="Proteomes" id="UP000663868"/>
    </source>
</evidence>
<evidence type="ECO:0000313" key="11">
    <source>
        <dbReference type="EMBL" id="CAF3830052.1"/>
    </source>
</evidence>
<feature type="compositionally biased region" description="Basic and acidic residues" evidence="10">
    <location>
        <begin position="1092"/>
        <end position="1127"/>
    </location>
</feature>
<feature type="region of interest" description="Disordered" evidence="10">
    <location>
        <begin position="1085"/>
        <end position="1127"/>
    </location>
</feature>
<keyword evidence="6 9" id="KW-0802">TPR repeat</keyword>
<dbReference type="Gene3D" id="1.25.40.1010">
    <property type="match status" value="1"/>
</dbReference>
<accession>A0A819D7M1</accession>
<dbReference type="GO" id="GO:0006281">
    <property type="term" value="P:DNA repair"/>
    <property type="evidence" value="ECO:0007669"/>
    <property type="project" value="UniProtKB-KW"/>
</dbReference>
<keyword evidence="8" id="KW-0234">DNA repair</keyword>
<dbReference type="SMART" id="SM00028">
    <property type="entry name" value="TPR"/>
    <property type="match status" value="4"/>
</dbReference>
<evidence type="ECO:0000256" key="7">
    <source>
        <dbReference type="ARBA" id="ARBA00022853"/>
    </source>
</evidence>
<keyword evidence="4" id="KW-0677">Repeat</keyword>
<dbReference type="InterPro" id="IPR019734">
    <property type="entry name" value="TPR_rpt"/>
</dbReference>
<keyword evidence="7" id="KW-0156">Chromatin regulator</keyword>
<dbReference type="Proteomes" id="UP000663868">
    <property type="component" value="Unassembled WGS sequence"/>
</dbReference>
<evidence type="ECO:0000256" key="4">
    <source>
        <dbReference type="ARBA" id="ARBA00022737"/>
    </source>
</evidence>
<evidence type="ECO:0000256" key="5">
    <source>
        <dbReference type="ARBA" id="ARBA00022763"/>
    </source>
</evidence>
<sequence>MVCVQHSKKTAMNRGLTNYTASLTILTLEDNEIQNTGAKSLAAALQQNTSLTTLDLHGNIIRDVGAQSLAYALQYNTTLTTLNLWNNKIGDVGAESLAYALQHNTSLSTLSLEKNHIGIVGAQYLGDALKHNTSLTELSLAANEVGDIGAQSLAASLRHNTTLTTLDLKHNEIQDGVAQSLGEALQQNATLTILNLAVNKIGDVGAQSLAYALQHNTTLTTLDLWNNEIGDVGAQSLGHVLQHNRTLATLHLAMNKIGFAGAQAFGVALHHNKTLIALNFGGNQIGDIGAQSFSDALRHNTTLTMLNLRGNKIGDIGAQSVGDALQHNRTLTTLCLWGNEIGDVGAQSLGDALQHNTALSELSLWMNQIGEVGAQSLANALQRNKTLTTLYLRDNGIGDVGAESLSHALQNNKTLTTLDLRDNEIGDIGAQSLGDALQHNKTLTGLNLRYNEIGDVGVQSLGDALQYNKVTIILSTKTIMPSTTQPSSQQLLSRENTLFKKVVRFYEQKQYKKGLSAAREILKKCPNHGETLSMKGLILNSLGKKEEALESIRNGIKNNMTSHVVWHVYGLYQRSERKYDEAIKAYKKALQCEKDSLTILRDLSLLQIQMRDLEGYKETRHQLFNLKPGQRQSWIGFAMSYHLLGDYDMAQSVLEEFRKTQQDRPAPAPDKPYDNEHSEFLLYQNLVLREAEQYEDALRHIQIHEKDIYNKLVLSEIKYHLYIRLNTFDRAETILRDLIERNPENKKYYFMLEKCLNLTNSDEKSKLYENLMEKYPRADAPKQICLQFLTGEPFSKSIGSYLQKGFQKGVPSLFQSVKYLYATPEKVQIIDSLLNNYLNNLTKYGTFEVSTDNEDIEPASTLLWLQYYLAQHYDYLNKIDKAFEFIDQAIRDTPTLVELYMFKAKIFKHAGDFQMAASLMDEAQSLDTADRFVNCKCTKYLLRANQITTALEIAGKFTRENSSPGDYLREMQCMWFELETARAYRRLKKYGEALKKCHEIDRHFQEFIEDQFDFHSYCLRKMVLCAYVEMLNLEDHMKGHRFFRQAAQVAVEIYIRLYDHPLSDQDNDKDDNLANMSASEAKKLKNKLRKQQLREQQEKQKQIDAERKKKEFQRSRNKDDGEEEKVKEDEIVAEKLERCEKPLEEAMRFLQPLEDFAANFLDTHYLGFEVYYRRKKYLLMLRCLKRMKKLDTNNAKFHSCLMKFLKMMELEPVTDERLRTIIDDELKTFNVKQGDSIRKIEDLNEEFLKKNSNSLTHRAEAAKVMLLINPTNNLKAIEYLTTLDPNFTDQNLKVCTNIYENMQSDDYGPIEKSILEKYRNQCHNLWPQANIFQSTPPSLAHSSNNGQINGGNNEAISQDHN</sequence>
<feature type="region of interest" description="Disordered" evidence="10">
    <location>
        <begin position="1333"/>
        <end position="1361"/>
    </location>
</feature>
<proteinExistence type="inferred from homology"/>
<dbReference type="PANTHER" id="PTHR22767:SF2">
    <property type="entry name" value="N(ALPHA)-ACETYLTRANSFERASE 15_16, ISOFORM A"/>
    <property type="match status" value="1"/>
</dbReference>
<evidence type="ECO:0000256" key="10">
    <source>
        <dbReference type="SAM" id="MobiDB-lite"/>
    </source>
</evidence>
<evidence type="ECO:0000256" key="2">
    <source>
        <dbReference type="ARBA" id="ARBA00010999"/>
    </source>
</evidence>
<dbReference type="Gene3D" id="3.80.10.10">
    <property type="entry name" value="Ribonuclease Inhibitor"/>
    <property type="match status" value="5"/>
</dbReference>
<dbReference type="SUPFAM" id="SSF52047">
    <property type="entry name" value="RNI-like"/>
    <property type="match status" value="2"/>
</dbReference>
<dbReference type="SUPFAM" id="SSF48452">
    <property type="entry name" value="TPR-like"/>
    <property type="match status" value="1"/>
</dbReference>
<name>A0A819D7M1_9BILA</name>
<dbReference type="GO" id="GO:0031415">
    <property type="term" value="C:NatA complex"/>
    <property type="evidence" value="ECO:0007669"/>
    <property type="project" value="TreeGrafter"/>
</dbReference>
<keyword evidence="5" id="KW-0227">DNA damage</keyword>
<feature type="compositionally biased region" description="Polar residues" evidence="10">
    <location>
        <begin position="1333"/>
        <end position="1343"/>
    </location>
</feature>
<dbReference type="PANTHER" id="PTHR22767">
    <property type="entry name" value="N-TERMINAL ACETYLTRANSFERASE-RELATED"/>
    <property type="match status" value="1"/>
</dbReference>
<dbReference type="Pfam" id="PF13516">
    <property type="entry name" value="LRR_6"/>
    <property type="match status" value="15"/>
</dbReference>
<evidence type="ECO:0000256" key="3">
    <source>
        <dbReference type="ARBA" id="ARBA00022454"/>
    </source>
</evidence>
<gene>
    <name evidence="11" type="ORF">KXQ929_LOCUS18797</name>
</gene>
<dbReference type="InterPro" id="IPR032675">
    <property type="entry name" value="LRR_dom_sf"/>
</dbReference>
<dbReference type="PROSITE" id="PS50005">
    <property type="entry name" value="TPR"/>
    <property type="match status" value="1"/>
</dbReference>